<evidence type="ECO:0000313" key="1">
    <source>
        <dbReference type="EMBL" id="KAI5670412.1"/>
    </source>
</evidence>
<evidence type="ECO:0000313" key="2">
    <source>
        <dbReference type="Proteomes" id="UP001060085"/>
    </source>
</evidence>
<organism evidence="1 2">
    <name type="scientific">Catharanthus roseus</name>
    <name type="common">Madagascar periwinkle</name>
    <name type="synonym">Vinca rosea</name>
    <dbReference type="NCBI Taxonomy" id="4058"/>
    <lineage>
        <taxon>Eukaryota</taxon>
        <taxon>Viridiplantae</taxon>
        <taxon>Streptophyta</taxon>
        <taxon>Embryophyta</taxon>
        <taxon>Tracheophyta</taxon>
        <taxon>Spermatophyta</taxon>
        <taxon>Magnoliopsida</taxon>
        <taxon>eudicotyledons</taxon>
        <taxon>Gunneridae</taxon>
        <taxon>Pentapetalae</taxon>
        <taxon>asterids</taxon>
        <taxon>lamiids</taxon>
        <taxon>Gentianales</taxon>
        <taxon>Apocynaceae</taxon>
        <taxon>Rauvolfioideae</taxon>
        <taxon>Vinceae</taxon>
        <taxon>Catharanthinae</taxon>
        <taxon>Catharanthus</taxon>
    </lineage>
</organism>
<comment type="caution">
    <text evidence="1">The sequence shown here is derived from an EMBL/GenBank/DDBJ whole genome shotgun (WGS) entry which is preliminary data.</text>
</comment>
<gene>
    <name evidence="1" type="ORF">M9H77_10776</name>
</gene>
<sequence>MDEILKTFYGQLAGKDEILRSSGLCLLILTISVSNENQGMYGWFPKLSRASSSITAWWSNLVISGKFLLASPMLFLKISVIAGVCLSFQTTTKRNNGAGGIRFKSSHERFKKIQTQELVDLVHQCADECLLAETKAIHGHILRCNFDDDNLLLLLNHVMHAYSKCSDFDSARMIFNTMSEKNVFSWTVMISGCSENGMLYDSFRYFFKMQECGTRADAFAFSAILQSCVGLNCLDLGKMIHAQIIVRGFASHVFVSTSLLTMYAKLGEVEHSLEVFNNMNEHNNVSWNAMISGFSANGLYLEAFSHFLLMMKNGFSPDVYSFISVLKAAGMLGDAGKGRQVHKFASELDLESNVRVGTALIDMYSKCGSLADARSVFDRNFCECRLNMPWNAMIGGYSECKHSQEALYLYIEMCRNNIKSDVYTFCSVFDAIADLKCSQFLREVHAMLLKTGCDLMEQSIENAIADAYSKCASPEDVRKVFDRMKQRDLVSWTIMVGAYCQCSAWEEAISVFFQMREEGYTPNEFTFSIILTTCAGLCHLELGQQIHGLLYKSGLHTDNCTNSALVDMYAKCGYLMEARKVFDHISRPDVVSWTAIVSGYAQHGSVADALQLFRWMETSNIRANAVTLLCVLFACSHAGMVEEGLEYFWSMKERYGLEPEMEHYACIVDLLGRVGHLSEAFQFIKTMPVEPNEMVWQTLLAACRVHGNIELGEIAAKKLFSTLPEHSAAYVLLSNTYMERGSFRDGLQLRKVMKQQGVKKEPGYSSISVKGIVHKFYARDQKHPQKDEIYLKLAELRKMLKIYGYVPDIKYALQGED</sequence>
<dbReference type="Proteomes" id="UP001060085">
    <property type="component" value="Linkage Group LG03"/>
</dbReference>
<accession>A0ACC0BCP8</accession>
<reference evidence="2" key="1">
    <citation type="journal article" date="2023" name="Nat. Plants">
        <title>Single-cell RNA sequencing provides a high-resolution roadmap for understanding the multicellular compartmentation of specialized metabolism.</title>
        <authorList>
            <person name="Sun S."/>
            <person name="Shen X."/>
            <person name="Li Y."/>
            <person name="Li Y."/>
            <person name="Wang S."/>
            <person name="Li R."/>
            <person name="Zhang H."/>
            <person name="Shen G."/>
            <person name="Guo B."/>
            <person name="Wei J."/>
            <person name="Xu J."/>
            <person name="St-Pierre B."/>
            <person name="Chen S."/>
            <person name="Sun C."/>
        </authorList>
    </citation>
    <scope>NUCLEOTIDE SEQUENCE [LARGE SCALE GENOMIC DNA]</scope>
</reference>
<keyword evidence="2" id="KW-1185">Reference proteome</keyword>
<name>A0ACC0BCP8_CATRO</name>
<protein>
    <submittedName>
        <fullName evidence="1">Uncharacterized protein</fullName>
    </submittedName>
</protein>
<proteinExistence type="predicted"/>
<dbReference type="EMBL" id="CM044703">
    <property type="protein sequence ID" value="KAI5670412.1"/>
    <property type="molecule type" value="Genomic_DNA"/>
</dbReference>